<evidence type="ECO:0000313" key="1">
    <source>
        <dbReference type="EMBL" id="KAB5586511.1"/>
    </source>
</evidence>
<reference evidence="1 2" key="1">
    <citation type="submission" date="2019-06" db="EMBL/GenBank/DDBJ databases">
        <title>A chromosome-scale genome assembly of the striped catfish, Pangasianodon hypophthalmus.</title>
        <authorList>
            <person name="Wen M."/>
            <person name="Zahm M."/>
            <person name="Roques C."/>
            <person name="Cabau C."/>
            <person name="Klopp C."/>
            <person name="Donnadieu C."/>
            <person name="Jouanno E."/>
            <person name="Avarre J.-C."/>
            <person name="Campet M."/>
            <person name="Ha T.T.T."/>
            <person name="Dugue R."/>
            <person name="Lampietro C."/>
            <person name="Louis A."/>
            <person name="Herpin A."/>
            <person name="Echchiki A."/>
            <person name="Berthelot C."/>
            <person name="Parey E."/>
            <person name="Roest-Crollius H."/>
            <person name="Braasch I."/>
            <person name="Postlethwait J."/>
            <person name="Bobe J."/>
            <person name="Montfort J."/>
            <person name="Bouchez O."/>
            <person name="Begum T."/>
            <person name="Schartl M."/>
            <person name="Guiguen Y."/>
        </authorList>
    </citation>
    <scope>NUCLEOTIDE SEQUENCE [LARGE SCALE GENOMIC DNA]</scope>
    <source>
        <strain evidence="1 2">Indonesia</strain>
        <tissue evidence="1">Blood</tissue>
    </source>
</reference>
<organism evidence="1 2">
    <name type="scientific">Pangasianodon hypophthalmus</name>
    <name type="common">Striped catfish</name>
    <name type="synonym">Helicophagus hypophthalmus</name>
    <dbReference type="NCBI Taxonomy" id="310915"/>
    <lineage>
        <taxon>Eukaryota</taxon>
        <taxon>Metazoa</taxon>
        <taxon>Chordata</taxon>
        <taxon>Craniata</taxon>
        <taxon>Vertebrata</taxon>
        <taxon>Euteleostomi</taxon>
        <taxon>Actinopterygii</taxon>
        <taxon>Neopterygii</taxon>
        <taxon>Teleostei</taxon>
        <taxon>Ostariophysi</taxon>
        <taxon>Siluriformes</taxon>
        <taxon>Pangasiidae</taxon>
        <taxon>Pangasianodon</taxon>
    </lineage>
</organism>
<proteinExistence type="predicted"/>
<evidence type="ECO:0000313" key="2">
    <source>
        <dbReference type="Proteomes" id="UP000327468"/>
    </source>
</evidence>
<dbReference type="Proteomes" id="UP000327468">
    <property type="component" value="Chromosome 1"/>
</dbReference>
<sequence>MAVGICAHSATRALLQFWPLRWMMPTIMTTHFIMTTSRCGLAVWSSLLCSSSWGSLLLSAENAVAEEARLLKARGI</sequence>
<comment type="caution">
    <text evidence="1">The sequence shown here is derived from an EMBL/GenBank/DDBJ whole genome shotgun (WGS) entry which is preliminary data.</text>
</comment>
<keyword evidence="2" id="KW-1185">Reference proteome</keyword>
<dbReference type="EMBL" id="VFJC01000002">
    <property type="protein sequence ID" value="KAB5586511.1"/>
    <property type="molecule type" value="Genomic_DNA"/>
</dbReference>
<name>A0A5N5Q5K0_PANHP</name>
<protein>
    <submittedName>
        <fullName evidence="1">Uncharacterized protein</fullName>
    </submittedName>
</protein>
<accession>A0A5N5Q5K0</accession>
<gene>
    <name evidence="1" type="ORF">PHYPO_G00002580</name>
</gene>
<dbReference type="AlphaFoldDB" id="A0A5N5Q5K0"/>